<dbReference type="Proteomes" id="UP001530293">
    <property type="component" value="Unassembled WGS sequence"/>
</dbReference>
<keyword evidence="1" id="KW-0732">Signal</keyword>
<dbReference type="EMBL" id="JALLBG020000130">
    <property type="protein sequence ID" value="KAL3762942.1"/>
    <property type="molecule type" value="Genomic_DNA"/>
</dbReference>
<dbReference type="PROSITE" id="PS51257">
    <property type="entry name" value="PROKAR_LIPOPROTEIN"/>
    <property type="match status" value="1"/>
</dbReference>
<protein>
    <submittedName>
        <fullName evidence="2">Uncharacterized protein</fullName>
    </submittedName>
</protein>
<accession>A0ABD3MH83</accession>
<sequence>MARNPIFAIIWLVLLFFLAWPIAAACAGPFEACFHFIKDITNFLEKLITWPRDCGRAIGDCSTRCPTPF</sequence>
<feature type="signal peptide" evidence="1">
    <location>
        <begin position="1"/>
        <end position="27"/>
    </location>
</feature>
<gene>
    <name evidence="2" type="ORF">ACHAWU_001089</name>
</gene>
<name>A0ABD3MH83_9STRA</name>
<proteinExistence type="predicted"/>
<comment type="caution">
    <text evidence="2">The sequence shown here is derived from an EMBL/GenBank/DDBJ whole genome shotgun (WGS) entry which is preliminary data.</text>
</comment>
<reference evidence="2 3" key="1">
    <citation type="submission" date="2024-10" db="EMBL/GenBank/DDBJ databases">
        <title>Updated reference genomes for cyclostephanoid diatoms.</title>
        <authorList>
            <person name="Roberts W.R."/>
            <person name="Alverson A.J."/>
        </authorList>
    </citation>
    <scope>NUCLEOTIDE SEQUENCE [LARGE SCALE GENOMIC DNA]</scope>
    <source>
        <strain evidence="2 3">AJA232-27</strain>
    </source>
</reference>
<feature type="chain" id="PRO_5044854068" evidence="1">
    <location>
        <begin position="28"/>
        <end position="69"/>
    </location>
</feature>
<dbReference type="AlphaFoldDB" id="A0ABD3MH83"/>
<evidence type="ECO:0000256" key="1">
    <source>
        <dbReference type="SAM" id="SignalP"/>
    </source>
</evidence>
<evidence type="ECO:0000313" key="3">
    <source>
        <dbReference type="Proteomes" id="UP001530293"/>
    </source>
</evidence>
<evidence type="ECO:0000313" key="2">
    <source>
        <dbReference type="EMBL" id="KAL3762942.1"/>
    </source>
</evidence>
<organism evidence="2 3">
    <name type="scientific">Discostella pseudostelligera</name>
    <dbReference type="NCBI Taxonomy" id="259834"/>
    <lineage>
        <taxon>Eukaryota</taxon>
        <taxon>Sar</taxon>
        <taxon>Stramenopiles</taxon>
        <taxon>Ochrophyta</taxon>
        <taxon>Bacillariophyta</taxon>
        <taxon>Coscinodiscophyceae</taxon>
        <taxon>Thalassiosirophycidae</taxon>
        <taxon>Stephanodiscales</taxon>
        <taxon>Stephanodiscaceae</taxon>
        <taxon>Discostella</taxon>
    </lineage>
</organism>
<keyword evidence="3" id="KW-1185">Reference proteome</keyword>